<comment type="caution">
    <text evidence="1">The sequence shown here is derived from an EMBL/GenBank/DDBJ whole genome shotgun (WGS) entry which is preliminary data.</text>
</comment>
<dbReference type="Proteomes" id="UP000250919">
    <property type="component" value="Unassembled WGS sequence"/>
</dbReference>
<gene>
    <name evidence="1" type="ORF">CKY02_16815</name>
</gene>
<protein>
    <submittedName>
        <fullName evidence="1">Uncharacterized protein</fullName>
    </submittedName>
</protein>
<reference evidence="1 2" key="1">
    <citation type="journal article" date="2018" name="Int. J. Syst. Evol. Microbiol.">
        <title>Whole-genome-based revisit of Photorhabdus phylogeny: proposal for the elevation of most Photorhabdus subspecies to the species level and description of one novel species Photorhabdus bodei sp. nov., and one novel subspecies Photorhabdus laumondii subsp. clarkei subsp. nov.</title>
        <authorList>
            <person name="Machado R.A.R."/>
            <person name="Wuthrich D."/>
            <person name="Kuhnert P."/>
            <person name="Arce C.C.M."/>
            <person name="Thonen L."/>
            <person name="Ruiz C."/>
            <person name="Zhang X."/>
            <person name="Robert C.A.M."/>
            <person name="Karimi J."/>
            <person name="Kamali S."/>
            <person name="Ma J."/>
            <person name="Bruggmann R."/>
            <person name="Erb M."/>
        </authorList>
    </citation>
    <scope>NUCLEOTIDE SEQUENCE [LARGE SCALE GENOMIC DNA]</scope>
    <source>
        <strain evidence="1 2">LJ24-63</strain>
    </source>
</reference>
<name>A0A329X1T0_9GAMM</name>
<accession>A0A329X1T0</accession>
<proteinExistence type="predicted"/>
<sequence length="69" mass="7679">MLFVGCVSGIDKFLLGMLHVVDVAFEDQVDFAIVEKITQSGVYFSAVDAYTVTTVSTQYICCEEIYINK</sequence>
<dbReference type="AlphaFoldDB" id="A0A329X1T0"/>
<evidence type="ECO:0000313" key="1">
    <source>
        <dbReference type="EMBL" id="RAX09582.1"/>
    </source>
</evidence>
<dbReference type="EMBL" id="NSCM01000036">
    <property type="protein sequence ID" value="RAX09582.1"/>
    <property type="molecule type" value="Genomic_DNA"/>
</dbReference>
<organism evidence="1 2">
    <name type="scientific">Photorhabdus bodei</name>
    <dbReference type="NCBI Taxonomy" id="2029681"/>
    <lineage>
        <taxon>Bacteria</taxon>
        <taxon>Pseudomonadati</taxon>
        <taxon>Pseudomonadota</taxon>
        <taxon>Gammaproteobacteria</taxon>
        <taxon>Enterobacterales</taxon>
        <taxon>Morganellaceae</taxon>
        <taxon>Photorhabdus</taxon>
    </lineage>
</organism>
<evidence type="ECO:0000313" key="2">
    <source>
        <dbReference type="Proteomes" id="UP000250919"/>
    </source>
</evidence>